<evidence type="ECO:0000256" key="10">
    <source>
        <dbReference type="ARBA" id="ARBA00023125"/>
    </source>
</evidence>
<feature type="region of interest" description="Disordered" evidence="19">
    <location>
        <begin position="990"/>
        <end position="1013"/>
    </location>
</feature>
<dbReference type="GO" id="GO:0042973">
    <property type="term" value="F:glucan endo-1,3-beta-D-glucosidase activity"/>
    <property type="evidence" value="ECO:0007669"/>
    <property type="project" value="UniProtKB-EC"/>
</dbReference>
<dbReference type="GO" id="GO:0046872">
    <property type="term" value="F:metal ion binding"/>
    <property type="evidence" value="ECO:0007669"/>
    <property type="project" value="UniProtKB-KW"/>
</dbReference>
<evidence type="ECO:0000256" key="9">
    <source>
        <dbReference type="ARBA" id="ARBA00023015"/>
    </source>
</evidence>
<dbReference type="AlphaFoldDB" id="A0A7J6HX51"/>
<dbReference type="CDD" id="cd01396">
    <property type="entry name" value="MeCP2_MBD"/>
    <property type="match status" value="1"/>
</dbReference>
<dbReference type="Gene3D" id="3.20.20.80">
    <property type="entry name" value="Glycosidases"/>
    <property type="match status" value="1"/>
</dbReference>
<keyword evidence="14" id="KW-0539">Nucleus</keyword>
<evidence type="ECO:0000256" key="13">
    <source>
        <dbReference type="ARBA" id="ARBA00023180"/>
    </source>
</evidence>
<dbReference type="PROSITE" id="PS51485">
    <property type="entry name" value="PHYTOCYANIN"/>
    <property type="match status" value="1"/>
</dbReference>
<feature type="compositionally biased region" description="Basic and acidic residues" evidence="19">
    <location>
        <begin position="201"/>
        <end position="223"/>
    </location>
</feature>
<organism evidence="22 23">
    <name type="scientific">Cannabis sativa</name>
    <name type="common">Hemp</name>
    <name type="synonym">Marijuana</name>
    <dbReference type="NCBI Taxonomy" id="3483"/>
    <lineage>
        <taxon>Eukaryota</taxon>
        <taxon>Viridiplantae</taxon>
        <taxon>Streptophyta</taxon>
        <taxon>Embryophyta</taxon>
        <taxon>Tracheophyta</taxon>
        <taxon>Spermatophyta</taxon>
        <taxon>Magnoliopsida</taxon>
        <taxon>eudicotyledons</taxon>
        <taxon>Gunneridae</taxon>
        <taxon>Pentapetalae</taxon>
        <taxon>rosids</taxon>
        <taxon>fabids</taxon>
        <taxon>Rosales</taxon>
        <taxon>Cannabaceae</taxon>
        <taxon>Cannabis</taxon>
    </lineage>
</organism>
<dbReference type="Gene3D" id="3.30.890.10">
    <property type="entry name" value="Methyl-cpg-binding Protein 2, Chain A"/>
    <property type="match status" value="1"/>
</dbReference>
<comment type="caution">
    <text evidence="22">The sequence shown here is derived from an EMBL/GenBank/DDBJ whole genome shotgun (WGS) entry which is preliminary data.</text>
</comment>
<keyword evidence="13" id="KW-0325">Glycoprotein</keyword>
<keyword evidence="9" id="KW-0805">Transcription regulation</keyword>
<protein>
    <recommendedName>
        <fullName evidence="4">glucan endo-1,3-beta-D-glucosidase</fullName>
        <ecNumber evidence="4">3.2.1.39</ecNumber>
    </recommendedName>
    <alternativeName>
        <fullName evidence="16">(1-&gt;3)-beta-glucan endohydrolase</fullName>
    </alternativeName>
    <alternativeName>
        <fullName evidence="17">Beta-1,3-endoglucanase</fullName>
    </alternativeName>
</protein>
<dbReference type="SUPFAM" id="SSF54171">
    <property type="entry name" value="DNA-binding domain"/>
    <property type="match status" value="1"/>
</dbReference>
<dbReference type="InterPro" id="IPR017853">
    <property type="entry name" value="GH"/>
</dbReference>
<evidence type="ECO:0000256" key="16">
    <source>
        <dbReference type="ARBA" id="ARBA00033335"/>
    </source>
</evidence>
<dbReference type="EMBL" id="JAATIQ010000021">
    <property type="protein sequence ID" value="KAF4399756.1"/>
    <property type="molecule type" value="Genomic_DNA"/>
</dbReference>
<keyword evidence="23" id="KW-1185">Reference proteome</keyword>
<dbReference type="GO" id="GO:0003677">
    <property type="term" value="F:DNA binding"/>
    <property type="evidence" value="ECO:0007669"/>
    <property type="project" value="UniProtKB-KW"/>
</dbReference>
<accession>A0A7J6HX51</accession>
<evidence type="ECO:0000256" key="15">
    <source>
        <dbReference type="ARBA" id="ARBA00023295"/>
    </source>
</evidence>
<dbReference type="GO" id="GO:0005634">
    <property type="term" value="C:nucleus"/>
    <property type="evidence" value="ECO:0007669"/>
    <property type="project" value="UniProtKB-SubCell"/>
</dbReference>
<evidence type="ECO:0000259" key="20">
    <source>
        <dbReference type="PROSITE" id="PS50982"/>
    </source>
</evidence>
<evidence type="ECO:0000256" key="14">
    <source>
        <dbReference type="ARBA" id="ARBA00023242"/>
    </source>
</evidence>
<evidence type="ECO:0000256" key="5">
    <source>
        <dbReference type="ARBA" id="ARBA00022723"/>
    </source>
</evidence>
<reference evidence="22 23" key="1">
    <citation type="journal article" date="2020" name="bioRxiv">
        <title>Sequence and annotation of 42 cannabis genomes reveals extensive copy number variation in cannabinoid synthesis and pathogen resistance genes.</title>
        <authorList>
            <person name="Mckernan K.J."/>
            <person name="Helbert Y."/>
            <person name="Kane L.T."/>
            <person name="Ebling H."/>
            <person name="Zhang L."/>
            <person name="Liu B."/>
            <person name="Eaton Z."/>
            <person name="Mclaughlin S."/>
            <person name="Kingan S."/>
            <person name="Baybayan P."/>
            <person name="Concepcion G."/>
            <person name="Jordan M."/>
            <person name="Riva A."/>
            <person name="Barbazuk W."/>
            <person name="Harkins T."/>
        </authorList>
    </citation>
    <scope>NUCLEOTIDE SEQUENCE [LARGE SCALE GENOMIC DNA]</scope>
    <source>
        <strain evidence="23">cv. Jamaican Lion 4</strain>
        <tissue evidence="22">Leaf</tissue>
    </source>
</reference>
<evidence type="ECO:0000256" key="7">
    <source>
        <dbReference type="ARBA" id="ARBA00022801"/>
    </source>
</evidence>
<name>A0A7J6HX51_CANSA</name>
<dbReference type="InterPro" id="IPR003245">
    <property type="entry name" value="Phytocyanin_dom"/>
</dbReference>
<evidence type="ECO:0000256" key="3">
    <source>
        <dbReference type="ARBA" id="ARBA00008773"/>
    </source>
</evidence>
<dbReference type="InterPro" id="IPR044965">
    <property type="entry name" value="Glyco_hydro_17_plant"/>
</dbReference>
<keyword evidence="7" id="KW-0378">Hydrolase</keyword>
<feature type="domain" description="Phytocyanin" evidence="21">
    <location>
        <begin position="888"/>
        <end position="990"/>
    </location>
</feature>
<dbReference type="Pfam" id="PF02298">
    <property type="entry name" value="Cu_bind_like"/>
    <property type="match status" value="1"/>
</dbReference>
<dbReference type="FunFam" id="3.20.20.80:FF:000005">
    <property type="entry name" value="Glucan endo-1,3-beta-glucosidase 14"/>
    <property type="match status" value="1"/>
</dbReference>
<evidence type="ECO:0000256" key="11">
    <source>
        <dbReference type="ARBA" id="ARBA00023157"/>
    </source>
</evidence>
<keyword evidence="15" id="KW-0326">Glycosidase</keyword>
<feature type="compositionally biased region" description="Basic and acidic residues" evidence="19">
    <location>
        <begin position="107"/>
        <end position="140"/>
    </location>
</feature>
<evidence type="ECO:0000256" key="2">
    <source>
        <dbReference type="ARBA" id="ARBA00004123"/>
    </source>
</evidence>
<keyword evidence="10" id="KW-0238">DNA-binding</keyword>
<gene>
    <name evidence="22" type="ORF">G4B88_022839</name>
</gene>
<evidence type="ECO:0000256" key="19">
    <source>
        <dbReference type="SAM" id="MobiDB-lite"/>
    </source>
</evidence>
<evidence type="ECO:0000256" key="17">
    <source>
        <dbReference type="ARBA" id="ARBA00033417"/>
    </source>
</evidence>
<evidence type="ECO:0000256" key="18">
    <source>
        <dbReference type="RuleBase" id="RU004335"/>
    </source>
</evidence>
<dbReference type="PROSITE" id="PS50982">
    <property type="entry name" value="MBD"/>
    <property type="match status" value="1"/>
</dbReference>
<dbReference type="PANTHER" id="PTHR32227">
    <property type="entry name" value="GLUCAN ENDO-1,3-BETA-GLUCOSIDASE BG1-RELATED-RELATED"/>
    <property type="match status" value="1"/>
</dbReference>
<feature type="compositionally biased region" description="Basic and acidic residues" evidence="19">
    <location>
        <begin position="75"/>
        <end position="87"/>
    </location>
</feature>
<proteinExistence type="inferred from homology"/>
<keyword evidence="8" id="KW-0186">Copper</keyword>
<dbReference type="InterPro" id="IPR008972">
    <property type="entry name" value="Cupredoxin"/>
</dbReference>
<evidence type="ECO:0000313" key="23">
    <source>
        <dbReference type="Proteomes" id="UP000583929"/>
    </source>
</evidence>
<evidence type="ECO:0000256" key="4">
    <source>
        <dbReference type="ARBA" id="ARBA00012780"/>
    </source>
</evidence>
<evidence type="ECO:0000256" key="1">
    <source>
        <dbReference type="ARBA" id="ARBA00000382"/>
    </source>
</evidence>
<dbReference type="GO" id="GO:0009055">
    <property type="term" value="F:electron transfer activity"/>
    <property type="evidence" value="ECO:0007669"/>
    <property type="project" value="InterPro"/>
</dbReference>
<dbReference type="SUPFAM" id="SSF49503">
    <property type="entry name" value="Cupredoxins"/>
    <property type="match status" value="1"/>
</dbReference>
<feature type="compositionally biased region" description="Polar residues" evidence="19">
    <location>
        <begin position="141"/>
        <end position="157"/>
    </location>
</feature>
<evidence type="ECO:0000313" key="22">
    <source>
        <dbReference type="EMBL" id="KAF4399756.1"/>
    </source>
</evidence>
<keyword evidence="5" id="KW-0479">Metal-binding</keyword>
<dbReference type="InterPro" id="IPR001739">
    <property type="entry name" value="Methyl_CpG_DNA-bd"/>
</dbReference>
<keyword evidence="12" id="KW-0804">Transcription</keyword>
<keyword evidence="11" id="KW-1015">Disulfide bond</keyword>
<dbReference type="InterPro" id="IPR016177">
    <property type="entry name" value="DNA-bd_dom_sf"/>
</dbReference>
<dbReference type="SUPFAM" id="SSF51445">
    <property type="entry name" value="(Trans)glycosidases"/>
    <property type="match status" value="1"/>
</dbReference>
<comment type="similarity">
    <text evidence="3 18">Belongs to the glycosyl hydrolase 17 family.</text>
</comment>
<dbReference type="PROSITE" id="PS00196">
    <property type="entry name" value="COPPER_BLUE"/>
    <property type="match status" value="1"/>
</dbReference>
<evidence type="ECO:0000256" key="8">
    <source>
        <dbReference type="ARBA" id="ARBA00023008"/>
    </source>
</evidence>
<feature type="region of interest" description="Disordered" evidence="19">
    <location>
        <begin position="198"/>
        <end position="227"/>
    </location>
</feature>
<evidence type="ECO:0000256" key="6">
    <source>
        <dbReference type="ARBA" id="ARBA00022729"/>
    </source>
</evidence>
<dbReference type="FunFam" id="2.60.40.420:FF:000034">
    <property type="entry name" value="Cupredoxin superfamily protein"/>
    <property type="match status" value="1"/>
</dbReference>
<comment type="subcellular location">
    <subcellularLocation>
        <location evidence="2">Nucleus</location>
    </subcellularLocation>
</comment>
<feature type="region of interest" description="Disordered" evidence="19">
    <location>
        <begin position="395"/>
        <end position="417"/>
    </location>
</feature>
<dbReference type="Pfam" id="PF00332">
    <property type="entry name" value="Glyco_hydro_17"/>
    <property type="match status" value="1"/>
</dbReference>
<dbReference type="InterPro" id="IPR028871">
    <property type="entry name" value="BlueCu_1_BS"/>
</dbReference>
<dbReference type="EC" id="3.2.1.39" evidence="4"/>
<feature type="region of interest" description="Disordered" evidence="19">
    <location>
        <begin position="55"/>
        <end position="186"/>
    </location>
</feature>
<feature type="domain" description="MBD" evidence="20">
    <location>
        <begin position="5"/>
        <end position="75"/>
    </location>
</feature>
<dbReference type="Gene3D" id="2.60.40.420">
    <property type="entry name" value="Cupredoxins - blue copper proteins"/>
    <property type="match status" value="1"/>
</dbReference>
<comment type="catalytic activity">
    <reaction evidence="1">
        <text>Hydrolysis of (1-&gt;3)-beta-D-glucosidic linkages in (1-&gt;3)-beta-D-glucans.</text>
        <dbReference type="EC" id="3.2.1.39"/>
    </reaction>
</comment>
<dbReference type="Proteomes" id="UP000583929">
    <property type="component" value="Unassembled WGS sequence"/>
</dbReference>
<sequence length="1038" mass="112551">MENKVDEVVSVELPAPPAWKKLFVPKKAGTPRKTEVIFIAPSGEEISTRKQLEQYLKSHPGNPPVSEFDWTTGETPRRSARISEKVKVTPPPPENEPPRKRRRSSISKKDKKEGEAAHEENEAQATEKTDAGADGGKDTTLENQVGNGSNVEENNSTKNDDAIMIEETKGESDTKDKESDEQVVAETAAEQLLGEAVATENGKESFPEVEAEKANENAQKETETSTVTAVEVEKVNENVQIETETTTVTAAEVEKVNENVQIETETATVTAAEVAIVNENVQIDIETATVTAAEAEIVNENVQIETETTTITAAEVEIVNENVQIETETATVTAAEAEIVNENVQIETEIATVATAEAVKTNENVQKETDTATITAADTEKAYENVTAFVTAEANGEAEKEDPSGVAPPSQAETKGVDVEENITKADEGVVDHGKVDHMGRVDAPQQPPAPSPSLGYSFCSVGTLFTVIADVVMVNTSSPSSSFFFFFSTKMEISFILSTKQMAFSSISLSFSFCFSLLLFSPLFLKEVNAFTGTYGVNYGRIADNIPPPQSVVTLLKAAKIKNIRIYDANKDVLTAFKGSGIEIIVGLGNEFLKDISVAEDRAMMWIKENVQPYIPGTRIRGIAVGNEILGGSSLELGEVLLPAVKNVYSSLQKLNLHKSIEVSSPHSEAVFANSYPPSSCVFKEDVAQIMIPLLKFFQQIGTPFYINAYPFLAYKSDPEHIDINYALFKKSPGIFDAKTNLHYDNMFDAQLDAAYAALEKAGFPKMEVIVSETGWASKGDSDEAGANLKNARTYNLNLKKKLLKKKGTPYRPKTKVRAYIFALFNENLKPGPTSERNFGLFKADGSISYDIGFTGLAPSSATSSLLSFKGIGIQVFVEGMFAQSTTVHVVGDSMGWTVPQNPSEYSTWANPNKFFAGDILTFKFMNGRHDVVEVPKASYEGCSASNAIGNTFTTSPTNFSLTQGHHYYICTFGDHCQSGQKLAIQVLSSQEPSHPPSPSNANVPSTPGSSSPPPPSVLAAVFFNLMSIALTLCFSM</sequence>
<dbReference type="GO" id="GO:0005975">
    <property type="term" value="P:carbohydrate metabolic process"/>
    <property type="evidence" value="ECO:0007669"/>
    <property type="project" value="InterPro"/>
</dbReference>
<feature type="compositionally biased region" description="Basic and acidic residues" evidence="19">
    <location>
        <begin position="158"/>
        <end position="180"/>
    </location>
</feature>
<keyword evidence="6" id="KW-0732">Signal</keyword>
<dbReference type="Pfam" id="PF01429">
    <property type="entry name" value="MBD"/>
    <property type="match status" value="1"/>
</dbReference>
<evidence type="ECO:0000259" key="21">
    <source>
        <dbReference type="PROSITE" id="PS51485"/>
    </source>
</evidence>
<dbReference type="InterPro" id="IPR000490">
    <property type="entry name" value="Glyco_hydro_17"/>
</dbReference>
<evidence type="ECO:0000256" key="12">
    <source>
        <dbReference type="ARBA" id="ARBA00023163"/>
    </source>
</evidence>